<accession>A0A6J4UYX0</accession>
<evidence type="ECO:0000313" key="1">
    <source>
        <dbReference type="EMBL" id="CAA9560714.1"/>
    </source>
</evidence>
<dbReference type="AlphaFoldDB" id="A0A6J4UYX0"/>
<reference evidence="1" key="1">
    <citation type="submission" date="2020-02" db="EMBL/GenBank/DDBJ databases">
        <authorList>
            <person name="Meier V. D."/>
        </authorList>
    </citation>
    <scope>NUCLEOTIDE SEQUENCE</scope>
    <source>
        <strain evidence="1">AVDCRST_MAG81</strain>
    </source>
</reference>
<name>A0A6J4UYX0_9CYAN</name>
<gene>
    <name evidence="1" type="ORF">AVDCRST_MAG81-588</name>
</gene>
<organism evidence="1">
    <name type="scientific">uncultured Synechococcales cyanobacterium</name>
    <dbReference type="NCBI Taxonomy" id="1936017"/>
    <lineage>
        <taxon>Bacteria</taxon>
        <taxon>Bacillati</taxon>
        <taxon>Cyanobacteriota</taxon>
        <taxon>Cyanophyceae</taxon>
        <taxon>Synechococcales</taxon>
        <taxon>environmental samples</taxon>
    </lineage>
</organism>
<sequence>MHNQTPWQKWQRLAASTPTWEQVRAAYGSSKERIRCSDYLLDMAAL</sequence>
<dbReference type="EMBL" id="CADCWO010000040">
    <property type="protein sequence ID" value="CAA9560714.1"/>
    <property type="molecule type" value="Genomic_DNA"/>
</dbReference>
<proteinExistence type="predicted"/>
<protein>
    <submittedName>
        <fullName evidence="1">Uncharacterized protein</fullName>
    </submittedName>
</protein>